<dbReference type="Gene3D" id="3.30.830.10">
    <property type="entry name" value="Metalloenzyme, LuxS/M16 peptidase-like"/>
    <property type="match status" value="2"/>
</dbReference>
<dbReference type="PANTHER" id="PTHR11851:SF186">
    <property type="entry name" value="INACTIVE METALLOPROTEASE YMFF-RELATED"/>
    <property type="match status" value="1"/>
</dbReference>
<gene>
    <name evidence="2" type="primary">pqqL</name>
    <name evidence="2" type="ORF">S100892_00801</name>
</gene>
<dbReference type="GO" id="GO:0008237">
    <property type="term" value="F:metallopeptidase activity"/>
    <property type="evidence" value="ECO:0007669"/>
    <property type="project" value="UniProtKB-KW"/>
</dbReference>
<evidence type="ECO:0000313" key="3">
    <source>
        <dbReference type="Proteomes" id="UP000196118"/>
    </source>
</evidence>
<dbReference type="AlphaFoldDB" id="A0A1Y0VUV0"/>
<dbReference type="PANTHER" id="PTHR11851">
    <property type="entry name" value="METALLOPROTEASE"/>
    <property type="match status" value="1"/>
</dbReference>
<name>A0A1Y0VUV0_PEDPE</name>
<sequence>MDVQNQSGIQTLVLPSKKFKTVRIDVHFLKYATIKDLAQRSLIANILDTSTKKYPDQVRFTHALSEMFGASFGGGAAKKGNMHDVAFSMVVANDKYIKHQNLIQDAIRFLNEVIVHPLADGKQFDEETFQRQKQNMLNYVKSATEDKQYWSAQQLRKLTFGQTVVQGIPSYGLVEDLENLKNVETYRAYLDMLKNDLVHISVSGDVNQEEIEEDLKIFELDERQFDLKPLITHFDAREKAIVKAEHQDVRQARLNLSFNIPADMTGENFFTAVVFNALFGGSPQSKLFVNVREKASLAYYASSSLDLYDGILNIQTGINGGNHDAAMQIIQQQLQDMQNGLFTESELANIKKGLQSDYLSGMDLQRTAHRRGLNDYLLNRHWSTEEWLTQINAVSKKDIEQLAQQIKIRAEYFLSGE</sequence>
<accession>A0A1Y0VUV0</accession>
<dbReference type="InterPro" id="IPR011249">
    <property type="entry name" value="Metalloenz_LuxS/M16"/>
</dbReference>
<feature type="domain" description="Peptidase M16 C-terminal" evidence="1">
    <location>
        <begin position="189"/>
        <end position="354"/>
    </location>
</feature>
<dbReference type="GO" id="GO:0046872">
    <property type="term" value="F:metal ion binding"/>
    <property type="evidence" value="ECO:0007669"/>
    <property type="project" value="InterPro"/>
</dbReference>
<keyword evidence="2" id="KW-0378">Hydrolase</keyword>
<organism evidence="2 3">
    <name type="scientific">Pediococcus pentosaceus</name>
    <dbReference type="NCBI Taxonomy" id="1255"/>
    <lineage>
        <taxon>Bacteria</taxon>
        <taxon>Bacillati</taxon>
        <taxon>Bacillota</taxon>
        <taxon>Bacilli</taxon>
        <taxon>Lactobacillales</taxon>
        <taxon>Lactobacillaceae</taxon>
        <taxon>Pediococcus</taxon>
    </lineage>
</organism>
<dbReference type="NCBIfam" id="NF047422">
    <property type="entry name" value="YfmF_fam"/>
    <property type="match status" value="1"/>
</dbReference>
<dbReference type="SUPFAM" id="SSF63411">
    <property type="entry name" value="LuxS/MPP-like metallohydrolase"/>
    <property type="match status" value="2"/>
</dbReference>
<evidence type="ECO:0000259" key="1">
    <source>
        <dbReference type="Pfam" id="PF05193"/>
    </source>
</evidence>
<reference evidence="2 3" key="1">
    <citation type="submission" date="2017-05" db="EMBL/GenBank/DDBJ databases">
        <title>Genome sequence of Pediococcus pentosaceus strain SRCM100892.</title>
        <authorList>
            <person name="Cho S.H."/>
        </authorList>
    </citation>
    <scope>NUCLEOTIDE SEQUENCE [LARGE SCALE GENOMIC DNA]</scope>
    <source>
        <strain evidence="2 3">SRCM100892</strain>
    </source>
</reference>
<dbReference type="Proteomes" id="UP000196118">
    <property type="component" value="Chromosome"/>
</dbReference>
<dbReference type="Pfam" id="PF05193">
    <property type="entry name" value="Peptidase_M16_C"/>
    <property type="match status" value="1"/>
</dbReference>
<dbReference type="InterPro" id="IPR050361">
    <property type="entry name" value="MPP/UQCRC_Complex"/>
</dbReference>
<keyword evidence="2" id="KW-0482">Metalloprotease</keyword>
<protein>
    <submittedName>
        <fullName evidence="2">Putative inactive metalloprotease YmfF</fullName>
        <ecNumber evidence="2">3.4.24.-</ecNumber>
    </submittedName>
</protein>
<dbReference type="EC" id="3.4.24.-" evidence="2"/>
<dbReference type="RefSeq" id="WP_094104368.1">
    <property type="nucleotide sequence ID" value="NZ_CP085178.1"/>
</dbReference>
<proteinExistence type="predicted"/>
<dbReference type="EMBL" id="CP021474">
    <property type="protein sequence ID" value="ARW19388.1"/>
    <property type="molecule type" value="Genomic_DNA"/>
</dbReference>
<keyword evidence="2" id="KW-0645">Protease</keyword>
<evidence type="ECO:0000313" key="2">
    <source>
        <dbReference type="EMBL" id="ARW19388.1"/>
    </source>
</evidence>
<dbReference type="GO" id="GO:0006508">
    <property type="term" value="P:proteolysis"/>
    <property type="evidence" value="ECO:0007669"/>
    <property type="project" value="UniProtKB-KW"/>
</dbReference>
<dbReference type="InterPro" id="IPR007863">
    <property type="entry name" value="Peptidase_M16_C"/>
</dbReference>